<dbReference type="InterPro" id="IPR001608">
    <property type="entry name" value="Ala_racemase_N"/>
</dbReference>
<dbReference type="SUPFAM" id="SSF50621">
    <property type="entry name" value="Alanine racemase C-terminal domain-like"/>
    <property type="match status" value="1"/>
</dbReference>
<dbReference type="SMART" id="SM01005">
    <property type="entry name" value="Ala_racemase_C"/>
    <property type="match status" value="1"/>
</dbReference>
<dbReference type="Pfam" id="PF00842">
    <property type="entry name" value="Ala_racemase_C"/>
    <property type="match status" value="1"/>
</dbReference>
<evidence type="ECO:0000313" key="6">
    <source>
        <dbReference type="EMBL" id="MDM8156964.1"/>
    </source>
</evidence>
<dbReference type="PRINTS" id="PR00992">
    <property type="entry name" value="ALARACEMASE"/>
</dbReference>
<dbReference type="Gene3D" id="3.20.20.10">
    <property type="entry name" value="Alanine racemase"/>
    <property type="match status" value="1"/>
</dbReference>
<dbReference type="InterPro" id="IPR011079">
    <property type="entry name" value="Ala_racemase_C"/>
</dbReference>
<reference evidence="6 7" key="3">
    <citation type="submission" date="2023-06" db="EMBL/GenBank/DDBJ databases">
        <authorList>
            <person name="Zeman M."/>
            <person name="Kubasova T."/>
            <person name="Jahodarova E."/>
            <person name="Nykrynova M."/>
            <person name="Rychlik I."/>
        </authorList>
    </citation>
    <scope>NUCLEOTIDE SEQUENCE [LARGE SCALE GENOMIC DNA]</scope>
    <source>
        <strain evidence="6 7">ET39</strain>
    </source>
</reference>
<dbReference type="EMBL" id="JAUDCG010000015">
    <property type="protein sequence ID" value="MDM8156964.1"/>
    <property type="molecule type" value="Genomic_DNA"/>
</dbReference>
<proteinExistence type="inferred from homology"/>
<feature type="domain" description="Alanine racemase C-terminal" evidence="5">
    <location>
        <begin position="251"/>
        <end position="380"/>
    </location>
</feature>
<comment type="pathway">
    <text evidence="4">Amino-acid biosynthesis; D-alanine biosynthesis; D-alanine from L-alanine: step 1/1.</text>
</comment>
<evidence type="ECO:0000256" key="1">
    <source>
        <dbReference type="ARBA" id="ARBA00001933"/>
    </source>
</evidence>
<protein>
    <recommendedName>
        <fullName evidence="4">Alanine racemase</fullName>
        <ecNumber evidence="4">5.1.1.1</ecNumber>
    </recommendedName>
</protein>
<dbReference type="InterPro" id="IPR000821">
    <property type="entry name" value="Ala_racemase"/>
</dbReference>
<sequence length="381" mass="41942">MSKSRAWAEIDLSRIAHNVEEVRALIPATSKIMGIVKADAYGHGAVECTRALEACGVDFFGVSSVDEAVELREHGIRSEILILGYTPPQHFGLLAAHDLIQTLVDLSYAQKLDAFAAEANVTIRAHAKADTGMNRIGVTVQDGEYHIEELLAMYAMQHVQVCGIFSHFSVSDSHTADDLAFTAHQIELFERVLADLRAAGYDPGTTHLQNSYGILNYPQLSYDYVRPGLLYMGVTSDDEIAINTAPDFLPILSLKANVTMVKWLRPGDTVSYGRHFKVERPTKVATVSIGYADGLPRLISNQGIEVLLHGQRVKIIGNICMDQLMLDVTELEPVQEGDVVTLIGEDGEERVSVDAISRASHTINNETLTRITARVPRIYKK</sequence>
<dbReference type="PANTHER" id="PTHR30511:SF0">
    <property type="entry name" value="ALANINE RACEMASE, CATABOLIC-RELATED"/>
    <property type="match status" value="1"/>
</dbReference>
<comment type="cofactor">
    <cofactor evidence="1 4">
        <name>pyridoxal 5'-phosphate</name>
        <dbReference type="ChEBI" id="CHEBI:597326"/>
    </cofactor>
</comment>
<keyword evidence="3 4" id="KW-0413">Isomerase</keyword>
<dbReference type="RefSeq" id="WP_289607438.1">
    <property type="nucleotide sequence ID" value="NZ_JAUDCG010000015.1"/>
</dbReference>
<dbReference type="InterPro" id="IPR020622">
    <property type="entry name" value="Ala_racemase_pyridoxalP-BS"/>
</dbReference>
<dbReference type="Pfam" id="PF01168">
    <property type="entry name" value="Ala_racemase_N"/>
    <property type="match status" value="1"/>
</dbReference>
<comment type="function">
    <text evidence="4">Catalyzes the interconversion of L-alanine and D-alanine. May also act on other amino acids.</text>
</comment>
<reference evidence="6 7" key="2">
    <citation type="submission" date="2023-06" db="EMBL/GenBank/DDBJ databases">
        <title>Identification and characterization of horizontal gene transfer across gut microbiota members of farm animals based on homology search.</title>
        <authorList>
            <person name="Schwarzerova J."/>
            <person name="Nykrynova M."/>
            <person name="Jureckova K."/>
            <person name="Cejkova D."/>
            <person name="Rychlik I."/>
        </authorList>
    </citation>
    <scope>NUCLEOTIDE SEQUENCE [LARGE SCALE GENOMIC DNA]</scope>
    <source>
        <strain evidence="6 7">ET39</strain>
    </source>
</reference>
<organism evidence="6 7">
    <name type="scientific">Amedibacillus dolichus</name>
    <dbReference type="NCBI Taxonomy" id="31971"/>
    <lineage>
        <taxon>Bacteria</taxon>
        <taxon>Bacillati</taxon>
        <taxon>Bacillota</taxon>
        <taxon>Erysipelotrichia</taxon>
        <taxon>Erysipelotrichales</taxon>
        <taxon>Erysipelotrichaceae</taxon>
        <taxon>Amedibacillus</taxon>
    </lineage>
</organism>
<accession>A0ABT7UBG5</accession>
<comment type="caution">
    <text evidence="6">The sequence shown here is derived from an EMBL/GenBank/DDBJ whole genome shotgun (WGS) entry which is preliminary data.</text>
</comment>
<dbReference type="HAMAP" id="MF_01201">
    <property type="entry name" value="Ala_racemase"/>
    <property type="match status" value="1"/>
</dbReference>
<feature type="active site" description="Proton acceptor; specific for L-alanine" evidence="4">
    <location>
        <position position="272"/>
    </location>
</feature>
<dbReference type="NCBIfam" id="NF033131">
    <property type="entry name" value="vanT-G-Cterm"/>
    <property type="match status" value="1"/>
</dbReference>
<feature type="modified residue" description="N6-(pyridoxal phosphate)lysine" evidence="4">
    <location>
        <position position="37"/>
    </location>
</feature>
<dbReference type="Proteomes" id="UP001529340">
    <property type="component" value="Unassembled WGS sequence"/>
</dbReference>
<comment type="catalytic activity">
    <reaction evidence="4">
        <text>L-alanine = D-alanine</text>
        <dbReference type="Rhea" id="RHEA:20249"/>
        <dbReference type="ChEBI" id="CHEBI:57416"/>
        <dbReference type="ChEBI" id="CHEBI:57972"/>
        <dbReference type="EC" id="5.1.1.1"/>
    </reaction>
</comment>
<comment type="similarity">
    <text evidence="4">Belongs to the alanine racemase family.</text>
</comment>
<name>A0ABT7UBG5_9FIRM</name>
<feature type="active site" description="Proton acceptor; specific for D-alanine" evidence="4">
    <location>
        <position position="37"/>
    </location>
</feature>
<dbReference type="InterPro" id="IPR029066">
    <property type="entry name" value="PLP-binding_barrel"/>
</dbReference>
<reference evidence="7" key="1">
    <citation type="submission" date="2023-06" db="EMBL/GenBank/DDBJ databases">
        <title>Identification and characterization of horizontal gene transfer across gut microbiota members of farm animals based on homology search.</title>
        <authorList>
            <person name="Zeman M."/>
            <person name="Kubasova T."/>
            <person name="Jahodarova E."/>
            <person name="Nykrynova M."/>
            <person name="Rychlik I."/>
        </authorList>
    </citation>
    <scope>NUCLEOTIDE SEQUENCE [LARGE SCALE GENOMIC DNA]</scope>
    <source>
        <strain evidence="7">ET39</strain>
    </source>
</reference>
<evidence type="ECO:0000313" key="7">
    <source>
        <dbReference type="Proteomes" id="UP001529340"/>
    </source>
</evidence>
<evidence type="ECO:0000256" key="4">
    <source>
        <dbReference type="HAMAP-Rule" id="MF_01201"/>
    </source>
</evidence>
<evidence type="ECO:0000256" key="3">
    <source>
        <dbReference type="ARBA" id="ARBA00023235"/>
    </source>
</evidence>
<dbReference type="Gene3D" id="2.40.37.10">
    <property type="entry name" value="Lyase, Ornithine Decarboxylase, Chain A, domain 1"/>
    <property type="match status" value="1"/>
</dbReference>
<dbReference type="PROSITE" id="PS00395">
    <property type="entry name" value="ALANINE_RACEMASE"/>
    <property type="match status" value="1"/>
</dbReference>
<dbReference type="EC" id="5.1.1.1" evidence="4"/>
<dbReference type="SUPFAM" id="SSF51419">
    <property type="entry name" value="PLP-binding barrel"/>
    <property type="match status" value="1"/>
</dbReference>
<dbReference type="PANTHER" id="PTHR30511">
    <property type="entry name" value="ALANINE RACEMASE"/>
    <property type="match status" value="1"/>
</dbReference>
<feature type="binding site" evidence="4">
    <location>
        <position position="135"/>
    </location>
    <ligand>
        <name>substrate</name>
    </ligand>
</feature>
<evidence type="ECO:0000256" key="2">
    <source>
        <dbReference type="ARBA" id="ARBA00022898"/>
    </source>
</evidence>
<dbReference type="InterPro" id="IPR009006">
    <property type="entry name" value="Ala_racemase/Decarboxylase_C"/>
</dbReference>
<evidence type="ECO:0000259" key="5">
    <source>
        <dbReference type="SMART" id="SM01005"/>
    </source>
</evidence>
<feature type="binding site" evidence="4">
    <location>
        <position position="321"/>
    </location>
    <ligand>
        <name>substrate</name>
    </ligand>
</feature>
<dbReference type="NCBIfam" id="TIGR00492">
    <property type="entry name" value="alr"/>
    <property type="match status" value="1"/>
</dbReference>
<keyword evidence="7" id="KW-1185">Reference proteome</keyword>
<gene>
    <name evidence="6" type="primary">vanT</name>
    <name evidence="6" type="ORF">QUV96_04850</name>
</gene>
<keyword evidence="2 4" id="KW-0663">Pyridoxal phosphate</keyword>